<reference evidence="7 8" key="1">
    <citation type="submission" date="2019-09" db="EMBL/GenBank/DDBJ databases">
        <title>In-depth cultivation of the pig gut microbiome towards novel bacterial diversity and tailored functional studies.</title>
        <authorList>
            <person name="Wylensek D."/>
            <person name="Hitch T.C.A."/>
            <person name="Clavel T."/>
        </authorList>
    </citation>
    <scope>NUCLEOTIDE SEQUENCE [LARGE SCALE GENOMIC DNA]</scope>
    <source>
        <strain evidence="7 8">WCA3-693-APC-4?</strain>
    </source>
</reference>
<name>A0A6N7XNW4_9FIRM</name>
<dbReference type="Pfam" id="PF01594">
    <property type="entry name" value="AI-2E_transport"/>
    <property type="match status" value="1"/>
</dbReference>
<keyword evidence="4 6" id="KW-1133">Transmembrane helix</keyword>
<sequence length="162" mass="17739">MIMANKMEFLKKIINDTEKGIKGYIKAQVKLMFITFIIMSIGLTIIDVPYVILISLGIAILDIIPVLGAGLVMIPWSIISFIAGQNKMGINLSIIYIVLLILRQIIEPKIVGKEIGLRPLYTFVATILGAAILGPLGVILGPIIAIIINSIARIKKDSDEER</sequence>
<organism evidence="7 8">
    <name type="scientific">Tissierella pigra</name>
    <dbReference type="NCBI Taxonomy" id="2607614"/>
    <lineage>
        <taxon>Bacteria</taxon>
        <taxon>Bacillati</taxon>
        <taxon>Bacillota</taxon>
        <taxon>Tissierellia</taxon>
        <taxon>Tissierellales</taxon>
        <taxon>Tissierellaceae</taxon>
        <taxon>Tissierella</taxon>
    </lineage>
</organism>
<comment type="caution">
    <text evidence="7">The sequence shown here is derived from an EMBL/GenBank/DDBJ whole genome shotgun (WGS) entry which is preliminary data.</text>
</comment>
<dbReference type="EMBL" id="VUNQ01000058">
    <property type="protein sequence ID" value="MSU03186.1"/>
    <property type="molecule type" value="Genomic_DNA"/>
</dbReference>
<feature type="transmembrane region" description="Helical" evidence="6">
    <location>
        <begin position="29"/>
        <end position="46"/>
    </location>
</feature>
<evidence type="ECO:0000256" key="5">
    <source>
        <dbReference type="ARBA" id="ARBA00023136"/>
    </source>
</evidence>
<gene>
    <name evidence="7" type="ORF">FYJ83_17130</name>
</gene>
<evidence type="ECO:0000256" key="3">
    <source>
        <dbReference type="ARBA" id="ARBA00022692"/>
    </source>
</evidence>
<dbReference type="PANTHER" id="PTHR21716:SF68">
    <property type="entry name" value="TRANSPORT PROTEIN YTVI-RELATED"/>
    <property type="match status" value="1"/>
</dbReference>
<dbReference type="Proteomes" id="UP000469523">
    <property type="component" value="Unassembled WGS sequence"/>
</dbReference>
<comment type="similarity">
    <text evidence="2">Belongs to the autoinducer-2 exporter (AI-2E) (TC 2.A.86) family.</text>
</comment>
<dbReference type="InterPro" id="IPR002549">
    <property type="entry name" value="AI-2E-like"/>
</dbReference>
<proteinExistence type="inferred from homology"/>
<evidence type="ECO:0000256" key="4">
    <source>
        <dbReference type="ARBA" id="ARBA00022989"/>
    </source>
</evidence>
<evidence type="ECO:0000256" key="2">
    <source>
        <dbReference type="ARBA" id="ARBA00009773"/>
    </source>
</evidence>
<dbReference type="GO" id="GO:0055085">
    <property type="term" value="P:transmembrane transport"/>
    <property type="evidence" value="ECO:0007669"/>
    <property type="project" value="TreeGrafter"/>
</dbReference>
<comment type="subcellular location">
    <subcellularLocation>
        <location evidence="1">Membrane</location>
        <topology evidence="1">Multi-pass membrane protein</topology>
    </subcellularLocation>
</comment>
<keyword evidence="5 6" id="KW-0472">Membrane</keyword>
<evidence type="ECO:0000256" key="1">
    <source>
        <dbReference type="ARBA" id="ARBA00004141"/>
    </source>
</evidence>
<evidence type="ECO:0000313" key="7">
    <source>
        <dbReference type="EMBL" id="MSU03186.1"/>
    </source>
</evidence>
<protein>
    <submittedName>
        <fullName evidence="7">AI-2E family transporter</fullName>
    </submittedName>
</protein>
<evidence type="ECO:0000256" key="6">
    <source>
        <dbReference type="SAM" id="Phobius"/>
    </source>
</evidence>
<keyword evidence="8" id="KW-1185">Reference proteome</keyword>
<feature type="transmembrane region" description="Helical" evidence="6">
    <location>
        <begin position="52"/>
        <end position="76"/>
    </location>
</feature>
<feature type="transmembrane region" description="Helical" evidence="6">
    <location>
        <begin position="121"/>
        <end position="148"/>
    </location>
</feature>
<accession>A0A6N7XNW4</accession>
<keyword evidence="3 6" id="KW-0812">Transmembrane</keyword>
<dbReference type="AlphaFoldDB" id="A0A6N7XNW4"/>
<evidence type="ECO:0000313" key="8">
    <source>
        <dbReference type="Proteomes" id="UP000469523"/>
    </source>
</evidence>
<dbReference type="PANTHER" id="PTHR21716">
    <property type="entry name" value="TRANSMEMBRANE PROTEIN"/>
    <property type="match status" value="1"/>
</dbReference>
<feature type="transmembrane region" description="Helical" evidence="6">
    <location>
        <begin position="88"/>
        <end position="106"/>
    </location>
</feature>
<dbReference type="GO" id="GO:0016020">
    <property type="term" value="C:membrane"/>
    <property type="evidence" value="ECO:0007669"/>
    <property type="project" value="UniProtKB-SubCell"/>
</dbReference>